<dbReference type="SUPFAM" id="SSF54106">
    <property type="entry name" value="LysM domain"/>
    <property type="match status" value="1"/>
</dbReference>
<name>A0ABS2GB30_9FIRM</name>
<dbReference type="InterPro" id="IPR018392">
    <property type="entry name" value="LysM"/>
</dbReference>
<gene>
    <name evidence="2" type="ORF">H9X83_11015</name>
</gene>
<protein>
    <submittedName>
        <fullName evidence="2">LysM peptidoglycan-binding domain-containing protein</fullName>
    </submittedName>
</protein>
<accession>A0ABS2GB30</accession>
<dbReference type="Pfam" id="PF01476">
    <property type="entry name" value="LysM"/>
    <property type="match status" value="1"/>
</dbReference>
<sequence length="106" mass="11733">MDGRRRRRMVRKSKKARKNVLVLLTLALIVGLGTIAMGAQGGKEGSVCYESVLIHTGDTLWSIAEEYKSEGEKTEHMIDDILKLNGIKTTKIRSGEHILVPVEKAS</sequence>
<dbReference type="RefSeq" id="WP_205134377.1">
    <property type="nucleotide sequence ID" value="NZ_JACSNT010000017.1"/>
</dbReference>
<dbReference type="Proteomes" id="UP000729290">
    <property type="component" value="Unassembled WGS sequence"/>
</dbReference>
<proteinExistence type="predicted"/>
<evidence type="ECO:0000313" key="2">
    <source>
        <dbReference type="EMBL" id="MBM6878684.1"/>
    </source>
</evidence>
<dbReference type="EMBL" id="JACSNV010000019">
    <property type="protein sequence ID" value="MBM6878684.1"/>
    <property type="molecule type" value="Genomic_DNA"/>
</dbReference>
<evidence type="ECO:0000259" key="1">
    <source>
        <dbReference type="PROSITE" id="PS51782"/>
    </source>
</evidence>
<organism evidence="2 3">
    <name type="scientific">Anaerotignum lactatifermentans</name>
    <dbReference type="NCBI Taxonomy" id="160404"/>
    <lineage>
        <taxon>Bacteria</taxon>
        <taxon>Bacillati</taxon>
        <taxon>Bacillota</taxon>
        <taxon>Clostridia</taxon>
        <taxon>Lachnospirales</taxon>
        <taxon>Anaerotignaceae</taxon>
        <taxon>Anaerotignum</taxon>
    </lineage>
</organism>
<dbReference type="InterPro" id="IPR036779">
    <property type="entry name" value="LysM_dom_sf"/>
</dbReference>
<feature type="domain" description="LysM" evidence="1">
    <location>
        <begin position="50"/>
        <end position="100"/>
    </location>
</feature>
<comment type="caution">
    <text evidence="2">The sequence shown here is derived from an EMBL/GenBank/DDBJ whole genome shotgun (WGS) entry which is preliminary data.</text>
</comment>
<keyword evidence="3" id="KW-1185">Reference proteome</keyword>
<reference evidence="2 3" key="1">
    <citation type="journal article" date="2021" name="Sci. Rep.">
        <title>The distribution of antibiotic resistance genes in chicken gut microbiota commensals.</title>
        <authorList>
            <person name="Juricova H."/>
            <person name="Matiasovicova J."/>
            <person name="Kubasova T."/>
            <person name="Cejkova D."/>
            <person name="Rychlik I."/>
        </authorList>
    </citation>
    <scope>NUCLEOTIDE SEQUENCE [LARGE SCALE GENOMIC DNA]</scope>
    <source>
        <strain evidence="2 3">An431b</strain>
    </source>
</reference>
<dbReference type="PROSITE" id="PS51782">
    <property type="entry name" value="LYSM"/>
    <property type="match status" value="1"/>
</dbReference>
<dbReference type="CDD" id="cd00118">
    <property type="entry name" value="LysM"/>
    <property type="match status" value="1"/>
</dbReference>
<dbReference type="Gene3D" id="3.10.350.10">
    <property type="entry name" value="LysM domain"/>
    <property type="match status" value="1"/>
</dbReference>
<evidence type="ECO:0000313" key="3">
    <source>
        <dbReference type="Proteomes" id="UP000729290"/>
    </source>
</evidence>